<evidence type="ECO:0000313" key="1">
    <source>
        <dbReference type="EMBL" id="KAG9195739.1"/>
    </source>
</evidence>
<comment type="caution">
    <text evidence="1">The sequence shown here is derived from an EMBL/GenBank/DDBJ whole genome shotgun (WGS) entry which is preliminary data.</text>
</comment>
<reference evidence="1" key="1">
    <citation type="submission" date="2021-07" db="EMBL/GenBank/DDBJ databases">
        <title>Genome Resource of American Ginseng Black Spot Pathogen Alternaria panax.</title>
        <authorList>
            <person name="Qiu C."/>
            <person name="Wang W."/>
            <person name="Liu Z."/>
        </authorList>
    </citation>
    <scope>NUCLEOTIDE SEQUENCE</scope>
    <source>
        <strain evidence="1">BNCC115425</strain>
    </source>
</reference>
<name>A0AAD4IK14_9PLEO</name>
<proteinExistence type="predicted"/>
<accession>A0AAD4IK14</accession>
<evidence type="ECO:0000313" key="2">
    <source>
        <dbReference type="Proteomes" id="UP001199106"/>
    </source>
</evidence>
<dbReference type="AlphaFoldDB" id="A0AAD4IK14"/>
<keyword evidence="2" id="KW-1185">Reference proteome</keyword>
<gene>
    <name evidence="1" type="ORF">G6011_00860</name>
</gene>
<organism evidence="1 2">
    <name type="scientific">Alternaria panax</name>
    <dbReference type="NCBI Taxonomy" id="48097"/>
    <lineage>
        <taxon>Eukaryota</taxon>
        <taxon>Fungi</taxon>
        <taxon>Dikarya</taxon>
        <taxon>Ascomycota</taxon>
        <taxon>Pezizomycotina</taxon>
        <taxon>Dothideomycetes</taxon>
        <taxon>Pleosporomycetidae</taxon>
        <taxon>Pleosporales</taxon>
        <taxon>Pleosporineae</taxon>
        <taxon>Pleosporaceae</taxon>
        <taxon>Alternaria</taxon>
        <taxon>Alternaria sect. Panax</taxon>
    </lineage>
</organism>
<dbReference type="EMBL" id="JAANER010000001">
    <property type="protein sequence ID" value="KAG9195739.1"/>
    <property type="molecule type" value="Genomic_DNA"/>
</dbReference>
<dbReference type="Proteomes" id="UP001199106">
    <property type="component" value="Unassembled WGS sequence"/>
</dbReference>
<protein>
    <submittedName>
        <fullName evidence="1">Uncharacterized protein</fullName>
    </submittedName>
</protein>
<sequence length="144" mass="16321">MSDRWKDARSALETIKTEKELGAGLYCQCELKKAFHAWQGALAKVDIMREGTSWDKLIGTKLWGPQSKDASMPPKTRQLQKTVTEVGLQAADFALELGQWKAEYRWRRPEVLCSKALYRKAVCISLWGDTSDIVETLQFLKGAL</sequence>